<evidence type="ECO:0000256" key="1">
    <source>
        <dbReference type="ARBA" id="ARBA00000824"/>
    </source>
</evidence>
<dbReference type="EMBL" id="PYDT01000003">
    <property type="protein sequence ID" value="THU65234.1"/>
    <property type="molecule type" value="Genomic_DNA"/>
</dbReference>
<dbReference type="SUPFAM" id="SSF48600">
    <property type="entry name" value="Chorismate mutase II"/>
    <property type="match status" value="1"/>
</dbReference>
<dbReference type="Gene3D" id="1.10.590.10">
    <property type="entry name" value="Chorismate mutase, AroQ class superfamily, eukaryotic"/>
    <property type="match status" value="1"/>
</dbReference>
<accession>A0A4S8JSX3</accession>
<comment type="caution">
    <text evidence="7">The sequence shown here is derived from an EMBL/GenBank/DDBJ whole genome shotgun (WGS) entry which is preliminary data.</text>
</comment>
<comment type="pathway">
    <text evidence="2">Metabolic intermediate biosynthesis; prephenate biosynthesis; prephenate from chorismate: step 1/1.</text>
</comment>
<sequence>MVPLRFPCPPFFPVRPRRLFSPSAMEVKLSKPSPLSPSVPRVFESPMRGLLFCDRTRQRLRFGSPLSASIKSGKKLHAIQIRDISPSSVEQERVDHQSKNLTLESIRHSLMRQDDAIIFNLLERAQYCYNADNTCHQNAFHMDGFHGSLVEFMAKETEKVHAQVGRCKGPDEHPFFPDSLPEPMLPPMEYPKVLHPVANSININKKIWEMYFCNLLPRLVKKGSDRNCGSSAVCDTICLQALSKRIHYGKFVAEAKFLESPDVYKHAIRAQDSDQLMRLLTYESVETLIKQRVEAKAKIFGQEVTVSEKDVGPPVFKIKPSLFAELYGDWIMPLTNEVQLMYLLHRLD</sequence>
<evidence type="ECO:0000313" key="8">
    <source>
        <dbReference type="Proteomes" id="UP000317650"/>
    </source>
</evidence>
<keyword evidence="4" id="KW-0028">Amino-acid biosynthesis</keyword>
<evidence type="ECO:0000256" key="3">
    <source>
        <dbReference type="ARBA" id="ARBA00012404"/>
    </source>
</evidence>
<dbReference type="GO" id="GO:0004106">
    <property type="term" value="F:chorismate mutase activity"/>
    <property type="evidence" value="ECO:0007669"/>
    <property type="project" value="UniProtKB-EC"/>
</dbReference>
<dbReference type="STRING" id="52838.A0A4S8JSX3"/>
<gene>
    <name evidence="7" type="ORF">C4D60_Mb05t01500</name>
</gene>
<dbReference type="InterPro" id="IPR036263">
    <property type="entry name" value="Chorismate_II_sf"/>
</dbReference>
<proteinExistence type="predicted"/>
<dbReference type="PANTHER" id="PTHR21145">
    <property type="entry name" value="CHORISMATE MUTASE"/>
    <property type="match status" value="1"/>
</dbReference>
<keyword evidence="8" id="KW-1185">Reference proteome</keyword>
<dbReference type="UniPathway" id="UPA00120">
    <property type="reaction ID" value="UER00203"/>
</dbReference>
<dbReference type="PANTHER" id="PTHR21145:SF0">
    <property type="entry name" value="CHORISMATE MUTASE 1, CHLOROPLASTIC"/>
    <property type="match status" value="1"/>
</dbReference>
<dbReference type="FunFam" id="1.10.590.10:FF:000001">
    <property type="entry name" value="Chorismate mutase"/>
    <property type="match status" value="1"/>
</dbReference>
<dbReference type="PROSITE" id="PS51169">
    <property type="entry name" value="CHORISMATE_MUT_3"/>
    <property type="match status" value="1"/>
</dbReference>
<keyword evidence="5" id="KW-0057">Aromatic amino acid biosynthesis</keyword>
<evidence type="ECO:0000256" key="6">
    <source>
        <dbReference type="ARBA" id="ARBA00023235"/>
    </source>
</evidence>
<dbReference type="GO" id="GO:0009073">
    <property type="term" value="P:aromatic amino acid family biosynthetic process"/>
    <property type="evidence" value="ECO:0007669"/>
    <property type="project" value="UniProtKB-KW"/>
</dbReference>
<evidence type="ECO:0000256" key="4">
    <source>
        <dbReference type="ARBA" id="ARBA00022605"/>
    </source>
</evidence>
<dbReference type="InterPro" id="IPR008238">
    <property type="entry name" value="Chorismate_mutase_AroQ_euk"/>
</dbReference>
<name>A0A4S8JSX3_MUSBA</name>
<dbReference type="NCBIfam" id="TIGR01802">
    <property type="entry name" value="CM_pl-yst"/>
    <property type="match status" value="1"/>
</dbReference>
<dbReference type="EC" id="5.4.99.5" evidence="3"/>
<dbReference type="Proteomes" id="UP000317650">
    <property type="component" value="Chromosome 5"/>
</dbReference>
<evidence type="ECO:0000256" key="2">
    <source>
        <dbReference type="ARBA" id="ARBA00004817"/>
    </source>
</evidence>
<evidence type="ECO:0000256" key="5">
    <source>
        <dbReference type="ARBA" id="ARBA00023141"/>
    </source>
</evidence>
<dbReference type="GO" id="GO:0005737">
    <property type="term" value="C:cytoplasm"/>
    <property type="evidence" value="ECO:0007669"/>
    <property type="project" value="TreeGrafter"/>
</dbReference>
<protein>
    <recommendedName>
        <fullName evidence="3">chorismate mutase</fullName>
        <ecNumber evidence="3">5.4.99.5</ecNumber>
    </recommendedName>
</protein>
<dbReference type="GO" id="GO:0008652">
    <property type="term" value="P:amino acid biosynthetic process"/>
    <property type="evidence" value="ECO:0007669"/>
    <property type="project" value="UniProtKB-KW"/>
</dbReference>
<organism evidence="7 8">
    <name type="scientific">Musa balbisiana</name>
    <name type="common">Banana</name>
    <dbReference type="NCBI Taxonomy" id="52838"/>
    <lineage>
        <taxon>Eukaryota</taxon>
        <taxon>Viridiplantae</taxon>
        <taxon>Streptophyta</taxon>
        <taxon>Embryophyta</taxon>
        <taxon>Tracheophyta</taxon>
        <taxon>Spermatophyta</taxon>
        <taxon>Magnoliopsida</taxon>
        <taxon>Liliopsida</taxon>
        <taxon>Zingiberales</taxon>
        <taxon>Musaceae</taxon>
        <taxon>Musa</taxon>
    </lineage>
</organism>
<evidence type="ECO:0000313" key="7">
    <source>
        <dbReference type="EMBL" id="THU65234.1"/>
    </source>
</evidence>
<comment type="catalytic activity">
    <reaction evidence="1">
        <text>chorismate = prephenate</text>
        <dbReference type="Rhea" id="RHEA:13897"/>
        <dbReference type="ChEBI" id="CHEBI:29748"/>
        <dbReference type="ChEBI" id="CHEBI:29934"/>
        <dbReference type="EC" id="5.4.99.5"/>
    </reaction>
</comment>
<reference evidence="7 8" key="1">
    <citation type="journal article" date="2019" name="Nat. Plants">
        <title>Genome sequencing of Musa balbisiana reveals subgenome evolution and function divergence in polyploid bananas.</title>
        <authorList>
            <person name="Yao X."/>
        </authorList>
    </citation>
    <scope>NUCLEOTIDE SEQUENCE [LARGE SCALE GENOMIC DNA]</scope>
    <source>
        <strain evidence="8">cv. DH-PKW</strain>
        <tissue evidence="7">Leaves</tissue>
    </source>
</reference>
<dbReference type="GO" id="GO:0046417">
    <property type="term" value="P:chorismate metabolic process"/>
    <property type="evidence" value="ECO:0007669"/>
    <property type="project" value="InterPro"/>
</dbReference>
<dbReference type="AlphaFoldDB" id="A0A4S8JSX3"/>
<keyword evidence="6" id="KW-0413">Isomerase</keyword>
<dbReference type="InterPro" id="IPR037039">
    <property type="entry name" value="CM_AroQ_sf_eucaryotic"/>
</dbReference>